<protein>
    <submittedName>
        <fullName evidence="1">Uncharacterized protein</fullName>
    </submittedName>
</protein>
<sequence>MYREDRTLETRIYTSGASSALGELKLEYSQAMLPLCYNGDSMRTWRNLGGRANLALLLASLATMIASSENPLDPSRNSWRGPITLRSMTRAVIFLEVSATPINRAVAAAVGQSDFRERR</sequence>
<comment type="caution">
    <text evidence="1">The sequence shown here is derived from an EMBL/GenBank/DDBJ whole genome shotgun (WGS) entry which is preliminary data.</text>
</comment>
<accession>A0A8X6RDT8</accession>
<name>A0A8X6RDT8_TRICX</name>
<dbReference type="AlphaFoldDB" id="A0A8X6RDT8"/>
<dbReference type="EMBL" id="BMAU01021142">
    <property type="protein sequence ID" value="GFX92215.1"/>
    <property type="molecule type" value="Genomic_DNA"/>
</dbReference>
<keyword evidence="2" id="KW-1185">Reference proteome</keyword>
<dbReference type="Proteomes" id="UP000887159">
    <property type="component" value="Unassembled WGS sequence"/>
</dbReference>
<organism evidence="1 2">
    <name type="scientific">Trichonephila clavipes</name>
    <name type="common">Golden silk orbweaver</name>
    <name type="synonym">Nephila clavipes</name>
    <dbReference type="NCBI Taxonomy" id="2585209"/>
    <lineage>
        <taxon>Eukaryota</taxon>
        <taxon>Metazoa</taxon>
        <taxon>Ecdysozoa</taxon>
        <taxon>Arthropoda</taxon>
        <taxon>Chelicerata</taxon>
        <taxon>Arachnida</taxon>
        <taxon>Araneae</taxon>
        <taxon>Araneomorphae</taxon>
        <taxon>Entelegynae</taxon>
        <taxon>Araneoidea</taxon>
        <taxon>Nephilidae</taxon>
        <taxon>Trichonephila</taxon>
    </lineage>
</organism>
<gene>
    <name evidence="1" type="ORF">TNCV_1741351</name>
</gene>
<proteinExistence type="predicted"/>
<reference evidence="1" key="1">
    <citation type="submission" date="2020-08" db="EMBL/GenBank/DDBJ databases">
        <title>Multicomponent nature underlies the extraordinary mechanical properties of spider dragline silk.</title>
        <authorList>
            <person name="Kono N."/>
            <person name="Nakamura H."/>
            <person name="Mori M."/>
            <person name="Yoshida Y."/>
            <person name="Ohtoshi R."/>
            <person name="Malay A.D."/>
            <person name="Moran D.A.P."/>
            <person name="Tomita M."/>
            <person name="Numata K."/>
            <person name="Arakawa K."/>
        </authorList>
    </citation>
    <scope>NUCLEOTIDE SEQUENCE</scope>
</reference>
<evidence type="ECO:0000313" key="2">
    <source>
        <dbReference type="Proteomes" id="UP000887159"/>
    </source>
</evidence>
<evidence type="ECO:0000313" key="1">
    <source>
        <dbReference type="EMBL" id="GFX92215.1"/>
    </source>
</evidence>